<dbReference type="EMBL" id="JBAMIC010000022">
    <property type="protein sequence ID" value="KAK7091138.1"/>
    <property type="molecule type" value="Genomic_DNA"/>
</dbReference>
<dbReference type="InterPro" id="IPR027417">
    <property type="entry name" value="P-loop_NTPase"/>
</dbReference>
<dbReference type="GO" id="GO:0006044">
    <property type="term" value="P:N-acetylglucosamine metabolic process"/>
    <property type="evidence" value="ECO:0007669"/>
    <property type="project" value="TreeGrafter"/>
</dbReference>
<comment type="caution">
    <text evidence="2">The sequence shown here is derived from an EMBL/GenBank/DDBJ whole genome shotgun (WGS) entry which is preliminary data.</text>
</comment>
<dbReference type="Proteomes" id="UP001374579">
    <property type="component" value="Unassembled WGS sequence"/>
</dbReference>
<gene>
    <name evidence="2" type="ORF">V1264_008864</name>
</gene>
<reference evidence="2 3" key="1">
    <citation type="submission" date="2024-02" db="EMBL/GenBank/DDBJ databases">
        <title>Chromosome-scale genome assembly of the rough periwinkle Littorina saxatilis.</title>
        <authorList>
            <person name="De Jode A."/>
            <person name="Faria R."/>
            <person name="Formenti G."/>
            <person name="Sims Y."/>
            <person name="Smith T.P."/>
            <person name="Tracey A."/>
            <person name="Wood J.M.D."/>
            <person name="Zagrodzka Z.B."/>
            <person name="Johannesson K."/>
            <person name="Butlin R.K."/>
            <person name="Leder E.H."/>
        </authorList>
    </citation>
    <scope>NUCLEOTIDE SEQUENCE [LARGE SCALE GENOMIC DNA]</scope>
    <source>
        <strain evidence="2">Snail1</strain>
        <tissue evidence="2">Muscle</tissue>
    </source>
</reference>
<dbReference type="Gene3D" id="3.40.50.300">
    <property type="entry name" value="P-loop containing nucleotide triphosphate hydrolases"/>
    <property type="match status" value="1"/>
</dbReference>
<feature type="domain" description="Sulfotransferase" evidence="1">
    <location>
        <begin position="91"/>
        <end position="369"/>
    </location>
</feature>
<dbReference type="PANTHER" id="PTHR10704:SF44">
    <property type="entry name" value="LD35051P-RELATED"/>
    <property type="match status" value="1"/>
</dbReference>
<sequence length="438" mass="50473">MMRVSLCQVTVAMLFMCAAATILYSEHLWLKNRRSLEEAEASKQEVVQMAEPEPCDCKKDVSAAVKEVQAAHHSIIKNNIPLTNSYPTKKKQIIVLSYARSGSSFTADIVIQDPRTFFTFEPLFKVLLRYTGSDQLQSFDVLSSTKFAPKPNEKGELVSPEPYAMIGNPTYPNLSVEATQIVRYYLTCQFEYLKIDDLLNFMFLNRNNTIEFYKCIRDFPKNEAYFPRYLGCIWQLKQLCLSKDIMVSKLIRFPAKLLRPLMEEFPNLKILYLVRDPRGTLSSEMAILKSYEKTSVKEAADSFCKMVSDDAENIRWLSESYPDRIKTIRYETIARDAVSAAKKMYQFLELSFTPKIEGYIRHITAAKKDGHNFSTLRKDSWLAANKWRTIVTYKNVRAVDTACEDVYDAVGFVKVPRETYLRDLNTSLAARQSRMENV</sequence>
<accession>A0AAN9AQ55</accession>
<name>A0AAN9AQ55_9CAEN</name>
<evidence type="ECO:0000313" key="2">
    <source>
        <dbReference type="EMBL" id="KAK7091138.1"/>
    </source>
</evidence>
<dbReference type="AlphaFoldDB" id="A0AAN9AQ55"/>
<dbReference type="GO" id="GO:0001517">
    <property type="term" value="F:N-acetylglucosamine 6-O-sulfotransferase activity"/>
    <property type="evidence" value="ECO:0007669"/>
    <property type="project" value="TreeGrafter"/>
</dbReference>
<dbReference type="InterPro" id="IPR000863">
    <property type="entry name" value="Sulfotransferase_dom"/>
</dbReference>
<evidence type="ECO:0000259" key="1">
    <source>
        <dbReference type="Pfam" id="PF00685"/>
    </source>
</evidence>
<protein>
    <recommendedName>
        <fullName evidence="1">Sulfotransferase domain-containing protein</fullName>
    </recommendedName>
</protein>
<dbReference type="SUPFAM" id="SSF52540">
    <property type="entry name" value="P-loop containing nucleoside triphosphate hydrolases"/>
    <property type="match status" value="1"/>
</dbReference>
<dbReference type="Pfam" id="PF00685">
    <property type="entry name" value="Sulfotransfer_1"/>
    <property type="match status" value="1"/>
</dbReference>
<proteinExistence type="predicted"/>
<dbReference type="GO" id="GO:0006790">
    <property type="term" value="P:sulfur compound metabolic process"/>
    <property type="evidence" value="ECO:0007669"/>
    <property type="project" value="TreeGrafter"/>
</dbReference>
<keyword evidence="3" id="KW-1185">Reference proteome</keyword>
<organism evidence="2 3">
    <name type="scientific">Littorina saxatilis</name>
    <dbReference type="NCBI Taxonomy" id="31220"/>
    <lineage>
        <taxon>Eukaryota</taxon>
        <taxon>Metazoa</taxon>
        <taxon>Spiralia</taxon>
        <taxon>Lophotrochozoa</taxon>
        <taxon>Mollusca</taxon>
        <taxon>Gastropoda</taxon>
        <taxon>Caenogastropoda</taxon>
        <taxon>Littorinimorpha</taxon>
        <taxon>Littorinoidea</taxon>
        <taxon>Littorinidae</taxon>
        <taxon>Littorina</taxon>
    </lineage>
</organism>
<dbReference type="PANTHER" id="PTHR10704">
    <property type="entry name" value="CARBOHYDRATE SULFOTRANSFERASE"/>
    <property type="match status" value="1"/>
</dbReference>
<dbReference type="InterPro" id="IPR051135">
    <property type="entry name" value="Gal/GlcNAc/GalNAc_ST"/>
</dbReference>
<evidence type="ECO:0000313" key="3">
    <source>
        <dbReference type="Proteomes" id="UP001374579"/>
    </source>
</evidence>